<evidence type="ECO:0000313" key="1">
    <source>
        <dbReference type="EMBL" id="CAG8686090.1"/>
    </source>
</evidence>
<sequence length="49" mass="6257">LTKHKVKNPQTPKQFNQWRTKWMELYKQSNLRIPLDIYIREYEEYYIPK</sequence>
<dbReference type="EMBL" id="CAJVPL010012112">
    <property type="protein sequence ID" value="CAG8686090.1"/>
    <property type="molecule type" value="Genomic_DNA"/>
</dbReference>
<accession>A0A9N9HH27</accession>
<reference evidence="1" key="1">
    <citation type="submission" date="2021-06" db="EMBL/GenBank/DDBJ databases">
        <authorList>
            <person name="Kallberg Y."/>
            <person name="Tangrot J."/>
            <person name="Rosling A."/>
        </authorList>
    </citation>
    <scope>NUCLEOTIDE SEQUENCE</scope>
    <source>
        <strain evidence="1">MT106</strain>
    </source>
</reference>
<keyword evidence="2" id="KW-1185">Reference proteome</keyword>
<feature type="non-terminal residue" evidence="1">
    <location>
        <position position="49"/>
    </location>
</feature>
<gene>
    <name evidence="1" type="ORF">AGERDE_LOCUS12884</name>
</gene>
<comment type="caution">
    <text evidence="1">The sequence shown here is derived from an EMBL/GenBank/DDBJ whole genome shotgun (WGS) entry which is preliminary data.</text>
</comment>
<protein>
    <submittedName>
        <fullName evidence="1">4520_t:CDS:1</fullName>
    </submittedName>
</protein>
<dbReference type="Proteomes" id="UP000789831">
    <property type="component" value="Unassembled WGS sequence"/>
</dbReference>
<name>A0A9N9HH27_9GLOM</name>
<proteinExistence type="predicted"/>
<dbReference type="AlphaFoldDB" id="A0A9N9HH27"/>
<organism evidence="1 2">
    <name type="scientific">Ambispora gerdemannii</name>
    <dbReference type="NCBI Taxonomy" id="144530"/>
    <lineage>
        <taxon>Eukaryota</taxon>
        <taxon>Fungi</taxon>
        <taxon>Fungi incertae sedis</taxon>
        <taxon>Mucoromycota</taxon>
        <taxon>Glomeromycotina</taxon>
        <taxon>Glomeromycetes</taxon>
        <taxon>Archaeosporales</taxon>
        <taxon>Ambisporaceae</taxon>
        <taxon>Ambispora</taxon>
    </lineage>
</organism>
<evidence type="ECO:0000313" key="2">
    <source>
        <dbReference type="Proteomes" id="UP000789831"/>
    </source>
</evidence>